<protein>
    <recommendedName>
        <fullName evidence="7">DUF1232 domain-containing protein</fullName>
    </recommendedName>
</protein>
<feature type="region of interest" description="Disordered" evidence="5">
    <location>
        <begin position="54"/>
        <end position="84"/>
    </location>
</feature>
<dbReference type="Pfam" id="PF06803">
    <property type="entry name" value="DUF1232"/>
    <property type="match status" value="1"/>
</dbReference>
<dbReference type="GO" id="GO:0012505">
    <property type="term" value="C:endomembrane system"/>
    <property type="evidence" value="ECO:0007669"/>
    <property type="project" value="UniProtKB-SubCell"/>
</dbReference>
<evidence type="ECO:0000256" key="3">
    <source>
        <dbReference type="ARBA" id="ARBA00022989"/>
    </source>
</evidence>
<keyword evidence="4 6" id="KW-0472">Membrane</keyword>
<evidence type="ECO:0000256" key="6">
    <source>
        <dbReference type="SAM" id="Phobius"/>
    </source>
</evidence>
<dbReference type="Proteomes" id="UP001054857">
    <property type="component" value="Unassembled WGS sequence"/>
</dbReference>
<comment type="subcellular location">
    <subcellularLocation>
        <location evidence="1">Endomembrane system</location>
        <topology evidence="1">Multi-pass membrane protein</topology>
    </subcellularLocation>
</comment>
<feature type="non-terminal residue" evidence="8">
    <location>
        <position position="250"/>
    </location>
</feature>
<dbReference type="AlphaFoldDB" id="A0AAD3DNN5"/>
<evidence type="ECO:0000259" key="7">
    <source>
        <dbReference type="Pfam" id="PF06803"/>
    </source>
</evidence>
<accession>A0AAD3DNN5</accession>
<sequence>MALLPGSASTSSNLPVTYSERKTVTFKETPEIRYMDEKVAPKEPACEPERYNATTSDNVLPASAPDTASATPGGTRRTRTSQDAAQPGLSWYQRLKKAAKALKREVLAVYYAMRHPDTPLAAKALGFLVLAYALSPLDLIPDFIPVLGILDDLILLPLMIAGAIALVPKPVMEECRRRAVAEPLRLARNWVAATCVAVIWVGCIEAVAWWLVMRYGTQEMRRWLPYGMAAGGTACACVFCVWLAVRVRKE</sequence>
<dbReference type="InterPro" id="IPR010652">
    <property type="entry name" value="DUF1232"/>
</dbReference>
<keyword evidence="3 6" id="KW-1133">Transmembrane helix</keyword>
<organism evidence="8 9">
    <name type="scientific">Astrephomene gubernaculifera</name>
    <dbReference type="NCBI Taxonomy" id="47775"/>
    <lineage>
        <taxon>Eukaryota</taxon>
        <taxon>Viridiplantae</taxon>
        <taxon>Chlorophyta</taxon>
        <taxon>core chlorophytes</taxon>
        <taxon>Chlorophyceae</taxon>
        <taxon>CS clade</taxon>
        <taxon>Chlamydomonadales</taxon>
        <taxon>Astrephomenaceae</taxon>
        <taxon>Astrephomene</taxon>
    </lineage>
</organism>
<feature type="transmembrane region" description="Helical" evidence="6">
    <location>
        <begin position="189"/>
        <end position="211"/>
    </location>
</feature>
<comment type="caution">
    <text evidence="8">The sequence shown here is derived from an EMBL/GenBank/DDBJ whole genome shotgun (WGS) entry which is preliminary data.</text>
</comment>
<reference evidence="8 9" key="1">
    <citation type="journal article" date="2021" name="Sci. Rep.">
        <title>Genome sequencing of the multicellular alga Astrephomene provides insights into convergent evolution of germ-soma differentiation.</title>
        <authorList>
            <person name="Yamashita S."/>
            <person name="Yamamoto K."/>
            <person name="Matsuzaki R."/>
            <person name="Suzuki S."/>
            <person name="Yamaguchi H."/>
            <person name="Hirooka S."/>
            <person name="Minakuchi Y."/>
            <person name="Miyagishima S."/>
            <person name="Kawachi M."/>
            <person name="Toyoda A."/>
            <person name="Nozaki H."/>
        </authorList>
    </citation>
    <scope>NUCLEOTIDE SEQUENCE [LARGE SCALE GENOMIC DNA]</scope>
    <source>
        <strain evidence="8 9">NIES-4017</strain>
    </source>
</reference>
<feature type="compositionally biased region" description="Low complexity" evidence="5">
    <location>
        <begin position="61"/>
        <end position="72"/>
    </location>
</feature>
<keyword evidence="2 6" id="KW-0812">Transmembrane</keyword>
<feature type="domain" description="DUF1232" evidence="7">
    <location>
        <begin position="122"/>
        <end position="158"/>
    </location>
</feature>
<dbReference type="EMBL" id="BMAR01000007">
    <property type="protein sequence ID" value="GFR44439.1"/>
    <property type="molecule type" value="Genomic_DNA"/>
</dbReference>
<name>A0AAD3DNN5_9CHLO</name>
<feature type="transmembrane region" description="Helical" evidence="6">
    <location>
        <begin position="143"/>
        <end position="168"/>
    </location>
</feature>
<evidence type="ECO:0000256" key="2">
    <source>
        <dbReference type="ARBA" id="ARBA00022692"/>
    </source>
</evidence>
<evidence type="ECO:0000256" key="4">
    <source>
        <dbReference type="ARBA" id="ARBA00023136"/>
    </source>
</evidence>
<feature type="transmembrane region" description="Helical" evidence="6">
    <location>
        <begin position="223"/>
        <end position="245"/>
    </location>
</feature>
<evidence type="ECO:0000313" key="9">
    <source>
        <dbReference type="Proteomes" id="UP001054857"/>
    </source>
</evidence>
<proteinExistence type="predicted"/>
<evidence type="ECO:0000256" key="1">
    <source>
        <dbReference type="ARBA" id="ARBA00004127"/>
    </source>
</evidence>
<keyword evidence="9" id="KW-1185">Reference proteome</keyword>
<gene>
    <name evidence="8" type="ORF">Agub_g5678</name>
</gene>
<evidence type="ECO:0000256" key="5">
    <source>
        <dbReference type="SAM" id="MobiDB-lite"/>
    </source>
</evidence>
<evidence type="ECO:0000313" key="8">
    <source>
        <dbReference type="EMBL" id="GFR44439.1"/>
    </source>
</evidence>